<reference evidence="2 3" key="1">
    <citation type="submission" date="2018-01" db="EMBL/GenBank/DDBJ databases">
        <title>Whole genome analyses suggest that Burkholderia sensu lato contains two further novel genera in the rhizoxinica-symbiotica group Mycetohabitans gen. nov., and Trinickia gen. nov.: implications for the evolution of diazotrophy and nodulation in the Burkholderiaceae.</title>
        <authorList>
            <person name="Estrada-de los Santos P."/>
            <person name="Palmer M."/>
            <person name="Chavez-Ramirez B."/>
            <person name="Beukes C."/>
            <person name="Steenkamp E.T."/>
            <person name="Hirsch A.M."/>
            <person name="Manyaka P."/>
            <person name="Maluk M."/>
            <person name="Lafos M."/>
            <person name="Crook M."/>
            <person name="Gross E."/>
            <person name="Simon M.F."/>
            <person name="Bueno dos Reis Junior F."/>
            <person name="Poole P.S."/>
            <person name="Venter S.N."/>
            <person name="James E.K."/>
        </authorList>
    </citation>
    <scope>NUCLEOTIDE SEQUENCE [LARGE SCALE GENOMIC DNA]</scope>
    <source>
        <strain evidence="2 3">WSM 3937</strain>
    </source>
</reference>
<evidence type="ECO:0000313" key="1">
    <source>
        <dbReference type="EMBL" id="CAB3730605.1"/>
    </source>
</evidence>
<sequence length="64" mass="7429">MTFTYFWNGASVSRAQASLLVAREAYSHGYEKENWEPAFRSPGTEERREFLNEISGYQLEIVAH</sequence>
<evidence type="ECO:0000313" key="4">
    <source>
        <dbReference type="Proteomes" id="UP000494205"/>
    </source>
</evidence>
<reference evidence="1 4" key="2">
    <citation type="submission" date="2020-04" db="EMBL/GenBank/DDBJ databases">
        <authorList>
            <person name="De Canck E."/>
        </authorList>
    </citation>
    <scope>NUCLEOTIDE SEQUENCE [LARGE SCALE GENOMIC DNA]</scope>
    <source>
        <strain evidence="1 4">LMG 27174</strain>
    </source>
</reference>
<dbReference type="Proteomes" id="UP000235659">
    <property type="component" value="Unassembled WGS sequence"/>
</dbReference>
<organism evidence="1 4">
    <name type="scientific">Paraburkholderia rhynchosiae</name>
    <dbReference type="NCBI Taxonomy" id="487049"/>
    <lineage>
        <taxon>Bacteria</taxon>
        <taxon>Pseudomonadati</taxon>
        <taxon>Pseudomonadota</taxon>
        <taxon>Betaproteobacteria</taxon>
        <taxon>Burkholderiales</taxon>
        <taxon>Burkholderiaceae</taxon>
        <taxon>Paraburkholderia</taxon>
    </lineage>
</organism>
<dbReference type="RefSeq" id="WP_102635293.1">
    <property type="nucleotide sequence ID" value="NZ_CADIJZ010000027.1"/>
</dbReference>
<gene>
    <name evidence="2" type="ORF">C0Z16_27930</name>
    <name evidence="1" type="ORF">LMG27174_05761</name>
</gene>
<proteinExistence type="predicted"/>
<accession>A0A2N7W987</accession>
<dbReference type="AlphaFoldDB" id="A0A2N7W987"/>
<name>A0A2N7W987_9BURK</name>
<dbReference type="Proteomes" id="UP000494205">
    <property type="component" value="Unassembled WGS sequence"/>
</dbReference>
<keyword evidence="3" id="KW-1185">Reference proteome</keyword>
<dbReference type="EMBL" id="PNXY01000026">
    <property type="protein sequence ID" value="PMS25967.1"/>
    <property type="molecule type" value="Genomic_DNA"/>
</dbReference>
<evidence type="ECO:0000313" key="3">
    <source>
        <dbReference type="Proteomes" id="UP000235659"/>
    </source>
</evidence>
<dbReference type="EMBL" id="CADIJZ010000027">
    <property type="protein sequence ID" value="CAB3730605.1"/>
    <property type="molecule type" value="Genomic_DNA"/>
</dbReference>
<protein>
    <submittedName>
        <fullName evidence="1">Uncharacterized protein</fullName>
    </submittedName>
</protein>
<evidence type="ECO:0000313" key="2">
    <source>
        <dbReference type="EMBL" id="PMS25967.1"/>
    </source>
</evidence>
<dbReference type="OrthoDB" id="9876099at2"/>